<keyword evidence="3" id="KW-1185">Reference proteome</keyword>
<dbReference type="EMBL" id="JAADYS010000037">
    <property type="protein sequence ID" value="KAF4472794.1"/>
    <property type="molecule type" value="Genomic_DNA"/>
</dbReference>
<protein>
    <submittedName>
        <fullName evidence="2">Tpr repeat containing</fullName>
    </submittedName>
</protein>
<keyword evidence="1" id="KW-0472">Membrane</keyword>
<feature type="transmembrane region" description="Helical" evidence="1">
    <location>
        <begin position="236"/>
        <end position="255"/>
    </location>
</feature>
<keyword evidence="1" id="KW-1133">Transmembrane helix</keyword>
<name>A0A8H4PEL8_9HYPO</name>
<sequence length="270" mass="31382">MRFLSDDRKVDPKAAQMQVLCLGLSRCATSSLQAALESDVLGMTPCMHMAHIAPHPDREQLTIDAANEEDVEKRQKLLHKVFDGYASACDFPGWVFAADLMDMYPDAVIVLNQRKSAEVWAESIGNSLQFFGTQWYYWPTFWWRTDRLHYGIHQAVYAWSKRKFGDVYLYSPRFYELYNEWVREEARKRGREVLEWQVSEGWGPLCEFVGKEAPKDRRAFPHLNDAKQLVLIKRILITRGLVSWAAVFGAAWATWTYGPEMLQKAWSFVQ</sequence>
<dbReference type="InterPro" id="IPR027417">
    <property type="entry name" value="P-loop_NTPase"/>
</dbReference>
<gene>
    <name evidence="2" type="ORF">FALBO_303</name>
</gene>
<reference evidence="2 3" key="1">
    <citation type="submission" date="2020-01" db="EMBL/GenBank/DDBJ databases">
        <title>Identification and distribution of gene clusters putatively required for synthesis of sphingolipid metabolism inhibitors in phylogenetically diverse species of the filamentous fungus Fusarium.</title>
        <authorList>
            <person name="Kim H.-S."/>
            <person name="Busman M."/>
            <person name="Brown D.W."/>
            <person name="Divon H."/>
            <person name="Uhlig S."/>
            <person name="Proctor R.H."/>
        </authorList>
    </citation>
    <scope>NUCLEOTIDE SEQUENCE [LARGE SCALE GENOMIC DNA]</scope>
    <source>
        <strain evidence="2 3">NRRL 20459</strain>
    </source>
</reference>
<accession>A0A8H4PEL8</accession>
<evidence type="ECO:0000313" key="3">
    <source>
        <dbReference type="Proteomes" id="UP000554235"/>
    </source>
</evidence>
<evidence type="ECO:0000313" key="2">
    <source>
        <dbReference type="EMBL" id="KAF4472794.1"/>
    </source>
</evidence>
<dbReference type="SUPFAM" id="SSF52540">
    <property type="entry name" value="P-loop containing nucleoside triphosphate hydrolases"/>
    <property type="match status" value="1"/>
</dbReference>
<dbReference type="PANTHER" id="PTHR36978:SF4">
    <property type="entry name" value="P-LOOP CONTAINING NUCLEOSIDE TRIPHOSPHATE HYDROLASE PROTEIN"/>
    <property type="match status" value="1"/>
</dbReference>
<comment type="caution">
    <text evidence="2">The sequence shown here is derived from an EMBL/GenBank/DDBJ whole genome shotgun (WGS) entry which is preliminary data.</text>
</comment>
<dbReference type="Gene3D" id="3.40.50.300">
    <property type="entry name" value="P-loop containing nucleotide triphosphate hydrolases"/>
    <property type="match status" value="1"/>
</dbReference>
<keyword evidence="1" id="KW-0812">Transmembrane</keyword>
<dbReference type="AlphaFoldDB" id="A0A8H4PEL8"/>
<dbReference type="Proteomes" id="UP000554235">
    <property type="component" value="Unassembled WGS sequence"/>
</dbReference>
<dbReference type="OrthoDB" id="408152at2759"/>
<evidence type="ECO:0000256" key="1">
    <source>
        <dbReference type="SAM" id="Phobius"/>
    </source>
</evidence>
<dbReference type="InterPro" id="IPR040632">
    <property type="entry name" value="Sulfotransfer_4"/>
</dbReference>
<organism evidence="2 3">
    <name type="scientific">Fusarium albosuccineum</name>
    <dbReference type="NCBI Taxonomy" id="1237068"/>
    <lineage>
        <taxon>Eukaryota</taxon>
        <taxon>Fungi</taxon>
        <taxon>Dikarya</taxon>
        <taxon>Ascomycota</taxon>
        <taxon>Pezizomycotina</taxon>
        <taxon>Sordariomycetes</taxon>
        <taxon>Hypocreomycetidae</taxon>
        <taxon>Hypocreales</taxon>
        <taxon>Nectriaceae</taxon>
        <taxon>Fusarium</taxon>
        <taxon>Fusarium decemcellulare species complex</taxon>
    </lineage>
</organism>
<dbReference type="PANTHER" id="PTHR36978">
    <property type="entry name" value="P-LOOP CONTAINING NUCLEOTIDE TRIPHOSPHATE HYDROLASE"/>
    <property type="match status" value="1"/>
</dbReference>
<proteinExistence type="predicted"/>
<dbReference type="Pfam" id="PF17784">
    <property type="entry name" value="Sulfotransfer_4"/>
    <property type="match status" value="1"/>
</dbReference>